<reference evidence="2 3" key="1">
    <citation type="journal article" date="2019" name="Commun. Biol.">
        <title>The bagworm genome reveals a unique fibroin gene that provides high tensile strength.</title>
        <authorList>
            <person name="Kono N."/>
            <person name="Nakamura H."/>
            <person name="Ohtoshi R."/>
            <person name="Tomita M."/>
            <person name="Numata K."/>
            <person name="Arakawa K."/>
        </authorList>
    </citation>
    <scope>NUCLEOTIDE SEQUENCE [LARGE SCALE GENOMIC DNA]</scope>
</reference>
<feature type="region of interest" description="Disordered" evidence="1">
    <location>
        <begin position="134"/>
        <end position="163"/>
    </location>
</feature>
<gene>
    <name evidence="2" type="ORF">EVAR_19850_1</name>
</gene>
<organism evidence="2 3">
    <name type="scientific">Eumeta variegata</name>
    <name type="common">Bagworm moth</name>
    <name type="synonym">Eumeta japonica</name>
    <dbReference type="NCBI Taxonomy" id="151549"/>
    <lineage>
        <taxon>Eukaryota</taxon>
        <taxon>Metazoa</taxon>
        <taxon>Ecdysozoa</taxon>
        <taxon>Arthropoda</taxon>
        <taxon>Hexapoda</taxon>
        <taxon>Insecta</taxon>
        <taxon>Pterygota</taxon>
        <taxon>Neoptera</taxon>
        <taxon>Endopterygota</taxon>
        <taxon>Lepidoptera</taxon>
        <taxon>Glossata</taxon>
        <taxon>Ditrysia</taxon>
        <taxon>Tineoidea</taxon>
        <taxon>Psychidae</taxon>
        <taxon>Oiketicinae</taxon>
        <taxon>Eumeta</taxon>
    </lineage>
</organism>
<dbReference type="AlphaFoldDB" id="A0A4C1UQT8"/>
<feature type="region of interest" description="Disordered" evidence="1">
    <location>
        <begin position="51"/>
        <end position="94"/>
    </location>
</feature>
<feature type="compositionally biased region" description="Low complexity" evidence="1">
    <location>
        <begin position="72"/>
        <end position="90"/>
    </location>
</feature>
<evidence type="ECO:0000313" key="2">
    <source>
        <dbReference type="EMBL" id="GBP28805.1"/>
    </source>
</evidence>
<accession>A0A4C1UQT8</accession>
<feature type="compositionally biased region" description="Basic residues" evidence="1">
    <location>
        <begin position="54"/>
        <end position="63"/>
    </location>
</feature>
<sequence length="231" mass="24320">MSHFVPDCGIRCARVVYTDKHKGCQINGLTALYRLRNSQVSAVGCAGACGQNLRGKKRSRNDRRRSGDAGGTPAPARPTRAEAVTPPRTAHGGGLVIRREKLFTGSTAINRGVIPHRGGIGSTALFIEVLLTRSSRRARSPPPPPPPPPRARAGAGARSGSRDIVTVGAPPLSARDFDSARASLSYRPQLVVFRDGPRASAIDVDTLATIALSESAGSCAPIKYRIASVPN</sequence>
<dbReference type="EMBL" id="BGZK01000211">
    <property type="protein sequence ID" value="GBP28805.1"/>
    <property type="molecule type" value="Genomic_DNA"/>
</dbReference>
<evidence type="ECO:0000256" key="1">
    <source>
        <dbReference type="SAM" id="MobiDB-lite"/>
    </source>
</evidence>
<evidence type="ECO:0000313" key="3">
    <source>
        <dbReference type="Proteomes" id="UP000299102"/>
    </source>
</evidence>
<proteinExistence type="predicted"/>
<protein>
    <submittedName>
        <fullName evidence="2">Uncharacterized protein</fullName>
    </submittedName>
</protein>
<comment type="caution">
    <text evidence="2">The sequence shown here is derived from an EMBL/GenBank/DDBJ whole genome shotgun (WGS) entry which is preliminary data.</text>
</comment>
<keyword evidence="3" id="KW-1185">Reference proteome</keyword>
<dbReference type="Proteomes" id="UP000299102">
    <property type="component" value="Unassembled WGS sequence"/>
</dbReference>
<feature type="compositionally biased region" description="Pro residues" evidence="1">
    <location>
        <begin position="140"/>
        <end position="150"/>
    </location>
</feature>
<name>A0A4C1UQT8_EUMVA</name>